<protein>
    <submittedName>
        <fullName evidence="1">Uncharacterized protein</fullName>
    </submittedName>
</protein>
<accession>A0AC60A6G9</accession>
<name>A0AC60A6G9_RANTA</name>
<evidence type="ECO:0000313" key="2">
    <source>
        <dbReference type="Proteomes" id="UP001162501"/>
    </source>
</evidence>
<dbReference type="Proteomes" id="UP001162501">
    <property type="component" value="Chromosome 8"/>
</dbReference>
<proteinExistence type="predicted"/>
<dbReference type="EMBL" id="OX596092">
    <property type="protein sequence ID" value="CAN0563303.1"/>
    <property type="molecule type" value="Genomic_DNA"/>
</dbReference>
<reference evidence="1" key="2">
    <citation type="submission" date="2025-03" db="EMBL/GenBank/DDBJ databases">
        <authorList>
            <consortium name="ELIXIR-Norway"/>
            <consortium name="Elixir Norway"/>
        </authorList>
    </citation>
    <scope>NUCLEOTIDE SEQUENCE</scope>
</reference>
<gene>
    <name evidence="1" type="ORF">MRATA1EN22A_LOCUS27499</name>
</gene>
<organism evidence="1 2">
    <name type="scientific">Rangifer tarandus platyrhynchus</name>
    <name type="common">Svalbard reindeer</name>
    <dbReference type="NCBI Taxonomy" id="3082113"/>
    <lineage>
        <taxon>Eukaryota</taxon>
        <taxon>Metazoa</taxon>
        <taxon>Chordata</taxon>
        <taxon>Craniata</taxon>
        <taxon>Vertebrata</taxon>
        <taxon>Euteleostomi</taxon>
        <taxon>Mammalia</taxon>
        <taxon>Eutheria</taxon>
        <taxon>Laurasiatheria</taxon>
        <taxon>Artiodactyla</taxon>
        <taxon>Ruminantia</taxon>
        <taxon>Pecora</taxon>
        <taxon>Cervidae</taxon>
        <taxon>Odocoileinae</taxon>
        <taxon>Rangifer</taxon>
    </lineage>
</organism>
<sequence>MKVPGLVSRCELKERKMTPGALPTSTVRLAAVNLQGIGTQERPCLPGHLARAGKKARMVGDVDVASGARERRFIRVGVGLRSPGTLRTLTSTVNGLAGRVSARPQALPPVHELPGSALLKLGVDCPGRAGGQCCSARCGGFRGDSEQTSRRKADVRQPRARGRLSALTPLVPGPRLGRGWGPSAELRPTSWLSVPEAAALCRLSPADVSVQPRKSAADPRGPHGVCGARTTRRALGLAPGLPLRQGDHVAAALLIASSATKWCARRSRGPAEGCAPSPELGGRARGFPQVEAAAVFSRIAAATVESRAWGGRRVLTVPPPGPGAPSGPSCPPAVWMMSPCPAASGAPAPSILRCNPHGNLGGPGATLEQGRGGATPETPGPAAPARSSPLHPCSAQRPRGAGQGAAAPGAPGSLCPWCPKGLLGSLPRLPHGLFFPPLVLLKRDTHSEAGAGITSAVTLVNRV</sequence>
<evidence type="ECO:0000313" key="1">
    <source>
        <dbReference type="EMBL" id="CAN0563303.1"/>
    </source>
</evidence>
<reference evidence="1" key="1">
    <citation type="submission" date="2023-05" db="EMBL/GenBank/DDBJ databases">
        <authorList>
            <consortium name="ELIXIR-Norway"/>
        </authorList>
    </citation>
    <scope>NUCLEOTIDE SEQUENCE</scope>
</reference>